<dbReference type="Proteomes" id="UP000001505">
    <property type="component" value="Chromosome"/>
</dbReference>
<dbReference type="STRING" id="716544.wcw_0812"/>
<dbReference type="EMBL" id="CP001928">
    <property type="protein sequence ID" value="ADI38179.1"/>
    <property type="molecule type" value="Genomic_DNA"/>
</dbReference>
<protein>
    <recommendedName>
        <fullName evidence="3">Large polyvalent protein-associated domain-containing protein</fullName>
    </recommendedName>
</protein>
<gene>
    <name evidence="1" type="ordered locus">wcw_0812</name>
</gene>
<evidence type="ECO:0000313" key="2">
    <source>
        <dbReference type="Proteomes" id="UP000001505"/>
    </source>
</evidence>
<dbReference type="HOGENOM" id="CLU_516728_0_0_0"/>
<sequence>MSVNPTGPQQDFTLGVQSTGSDIDISVEQTGDDYTADIQVESGRLIPADQVETHFPNSDLPEGNTLRCLEQALLDEAGQGRLTGSSREEALVNLKQGVTGIRGKLLKESGRADSSVVADTHTDPATGKKYYKFLTTWEIDVTIDGEQKTIKKSQWTVTGVEQPQDFSDPEQIRLQQHRAILAVKCHRHLHKAALNPQHKDYTYVKDCIDDLRQTNLVGKQGYTDQNRMMFSNWQLDLTAKGDDRSHQLEDSINQKEAASSLGIRLYNRSGKKVHIYIDQSQEGRKINEAGNKYLKKGLDPEQPDHDYTPLAFKRKEQGDLMVTRGNAEFSKFMKVLHAKPEELEALMEADRFEGKNARGMTFEEVKAERLTARRAQAKIYKRNAKLSGQKFQMTLMQTYVEKAGAGIGLMLRKGLTSDTSFTKHLLEQLEKENLSDEERKRIQNALNEYRDANHVLRDCQHGNTLADHDMSAESVEQNPYLSQEMKEVAQAYLEATKPDAKALSDSGAVKEHQAIIDQAAPLTAATA</sequence>
<reference evidence="1 2" key="1">
    <citation type="journal article" date="2010" name="PLoS ONE">
        <title>The Waddlia genome: a window into chlamydial biology.</title>
        <authorList>
            <person name="Bertelli C."/>
            <person name="Collyn F."/>
            <person name="Croxatto A."/>
            <person name="Ruckert C."/>
            <person name="Polkinghorne A."/>
            <person name="Kebbi-Beghdadi C."/>
            <person name="Goesmann A."/>
            <person name="Vaughan L."/>
            <person name="Greub G."/>
        </authorList>
    </citation>
    <scope>NUCLEOTIDE SEQUENCE [LARGE SCALE GENOMIC DNA]</scope>
    <source>
        <strain evidence="2">ATCC VR-1470 / WSU 86-1044</strain>
    </source>
</reference>
<dbReference type="RefSeq" id="WP_013181897.1">
    <property type="nucleotide sequence ID" value="NC_014225.1"/>
</dbReference>
<organism evidence="1 2">
    <name type="scientific">Waddlia chondrophila (strain ATCC VR-1470 / WSU 86-1044)</name>
    <dbReference type="NCBI Taxonomy" id="716544"/>
    <lineage>
        <taxon>Bacteria</taxon>
        <taxon>Pseudomonadati</taxon>
        <taxon>Chlamydiota</taxon>
        <taxon>Chlamydiia</taxon>
        <taxon>Parachlamydiales</taxon>
        <taxon>Waddliaceae</taxon>
        <taxon>Waddlia</taxon>
    </lineage>
</organism>
<keyword evidence="2" id="KW-1185">Reference proteome</keyword>
<dbReference type="KEGG" id="wch:wcw_0812"/>
<evidence type="ECO:0000313" key="1">
    <source>
        <dbReference type="EMBL" id="ADI38179.1"/>
    </source>
</evidence>
<dbReference type="AlphaFoldDB" id="D6YVL8"/>
<proteinExistence type="predicted"/>
<accession>D6YVL8</accession>
<evidence type="ECO:0008006" key="3">
    <source>
        <dbReference type="Google" id="ProtNLM"/>
    </source>
</evidence>
<name>D6YVL8_WADCW</name>